<dbReference type="RefSeq" id="WP_310455211.1">
    <property type="nucleotide sequence ID" value="NZ_JAVKPH010000001.1"/>
</dbReference>
<evidence type="ECO:0000256" key="1">
    <source>
        <dbReference type="ARBA" id="ARBA00022670"/>
    </source>
</evidence>
<feature type="signal peptide" evidence="7">
    <location>
        <begin position="1"/>
        <end position="25"/>
    </location>
</feature>
<sequence length="250" mass="25745">MNRSLRGLMAALVLAVPAGCGMTVAPDAGHAPVAQACRPAPGVIPAGLTPAATFAAVVARVEPVAEAACRERAPFADCDFLIVVDDRPDAPPNAFQTRDPATGRPVIAFTASLIRSAANADELAFVLGHEAAHHIAGHLDRQRDTAVAGAMVAGALAAALGQRDAGSLRTAQNIGATLGARTFSKDYELEADTGGTVIAWQAGFDPLRGAAFFDRMPDPGNQFLGTHPPNSARIDTVRRTLAVLEGGGRV</sequence>
<proteinExistence type="inferred from homology"/>
<name>A0ABU1F3V9_9RHOB</name>
<comment type="similarity">
    <text evidence="6">Belongs to the peptidase M48 family.</text>
</comment>
<evidence type="ECO:0000256" key="5">
    <source>
        <dbReference type="ARBA" id="ARBA00023049"/>
    </source>
</evidence>
<organism evidence="9 10">
    <name type="scientific">Ruixingdingia sedimenti</name>
    <dbReference type="NCBI Taxonomy" id="3073604"/>
    <lineage>
        <taxon>Bacteria</taxon>
        <taxon>Pseudomonadati</taxon>
        <taxon>Pseudomonadota</taxon>
        <taxon>Alphaproteobacteria</taxon>
        <taxon>Rhodobacterales</taxon>
        <taxon>Paracoccaceae</taxon>
        <taxon>Ruixingdingia</taxon>
    </lineage>
</organism>
<keyword evidence="3 6" id="KW-0378">Hydrolase</keyword>
<keyword evidence="10" id="KW-1185">Reference proteome</keyword>
<evidence type="ECO:0000256" key="6">
    <source>
        <dbReference type="RuleBase" id="RU003983"/>
    </source>
</evidence>
<keyword evidence="1 6" id="KW-0645">Protease</keyword>
<dbReference type="EMBL" id="JAVKPH010000001">
    <property type="protein sequence ID" value="MDR5651152.1"/>
    <property type="molecule type" value="Genomic_DNA"/>
</dbReference>
<evidence type="ECO:0000313" key="9">
    <source>
        <dbReference type="EMBL" id="MDR5651152.1"/>
    </source>
</evidence>
<reference evidence="9 10" key="1">
    <citation type="submission" date="2023-09" db="EMBL/GenBank/DDBJ databases">
        <title>Xinfangfangia sedmenti sp. nov., isolated the sedment.</title>
        <authorList>
            <person name="Xu L."/>
        </authorList>
    </citation>
    <scope>NUCLEOTIDE SEQUENCE [LARGE SCALE GENOMIC DNA]</scope>
    <source>
        <strain evidence="9 10">LG-4</strain>
    </source>
</reference>
<dbReference type="InterPro" id="IPR051156">
    <property type="entry name" value="Mito/Outer_Membr_Metalloprot"/>
</dbReference>
<evidence type="ECO:0000256" key="2">
    <source>
        <dbReference type="ARBA" id="ARBA00022723"/>
    </source>
</evidence>
<dbReference type="Pfam" id="PF01435">
    <property type="entry name" value="Peptidase_M48"/>
    <property type="match status" value="1"/>
</dbReference>
<evidence type="ECO:0000256" key="7">
    <source>
        <dbReference type="SAM" id="SignalP"/>
    </source>
</evidence>
<dbReference type="PANTHER" id="PTHR22726:SF1">
    <property type="entry name" value="METALLOENDOPEPTIDASE OMA1, MITOCHONDRIAL"/>
    <property type="match status" value="1"/>
</dbReference>
<accession>A0ABU1F3V9</accession>
<comment type="cofactor">
    <cofactor evidence="6">
        <name>Zn(2+)</name>
        <dbReference type="ChEBI" id="CHEBI:29105"/>
    </cofactor>
    <text evidence="6">Binds 1 zinc ion per subunit.</text>
</comment>
<keyword evidence="4 6" id="KW-0862">Zinc</keyword>
<evidence type="ECO:0000313" key="10">
    <source>
        <dbReference type="Proteomes" id="UP001247754"/>
    </source>
</evidence>
<keyword evidence="5 6" id="KW-0482">Metalloprotease</keyword>
<evidence type="ECO:0000259" key="8">
    <source>
        <dbReference type="Pfam" id="PF01435"/>
    </source>
</evidence>
<dbReference type="Proteomes" id="UP001247754">
    <property type="component" value="Unassembled WGS sequence"/>
</dbReference>
<keyword evidence="2" id="KW-0479">Metal-binding</keyword>
<evidence type="ECO:0000256" key="4">
    <source>
        <dbReference type="ARBA" id="ARBA00022833"/>
    </source>
</evidence>
<protein>
    <submittedName>
        <fullName evidence="9">M48 family metallopeptidase</fullName>
    </submittedName>
</protein>
<keyword evidence="7" id="KW-0732">Signal</keyword>
<feature type="chain" id="PRO_5046549938" evidence="7">
    <location>
        <begin position="26"/>
        <end position="250"/>
    </location>
</feature>
<dbReference type="InterPro" id="IPR001915">
    <property type="entry name" value="Peptidase_M48"/>
</dbReference>
<dbReference type="Gene3D" id="3.30.2010.10">
    <property type="entry name" value="Metalloproteases ('zincins'), catalytic domain"/>
    <property type="match status" value="1"/>
</dbReference>
<dbReference type="CDD" id="cd07324">
    <property type="entry name" value="M48C_Oma1-like"/>
    <property type="match status" value="1"/>
</dbReference>
<gene>
    <name evidence="9" type="ORF">RGD00_00920</name>
</gene>
<evidence type="ECO:0000256" key="3">
    <source>
        <dbReference type="ARBA" id="ARBA00022801"/>
    </source>
</evidence>
<comment type="caution">
    <text evidence="9">The sequence shown here is derived from an EMBL/GenBank/DDBJ whole genome shotgun (WGS) entry which is preliminary data.</text>
</comment>
<dbReference type="PANTHER" id="PTHR22726">
    <property type="entry name" value="METALLOENDOPEPTIDASE OMA1"/>
    <property type="match status" value="1"/>
</dbReference>
<feature type="domain" description="Peptidase M48" evidence="8">
    <location>
        <begin position="65"/>
        <end position="239"/>
    </location>
</feature>